<evidence type="ECO:0000313" key="3">
    <source>
        <dbReference type="Proteomes" id="UP001291623"/>
    </source>
</evidence>
<dbReference type="EMBL" id="JAVYJV010000018">
    <property type="protein sequence ID" value="KAK4346403.1"/>
    <property type="molecule type" value="Genomic_DNA"/>
</dbReference>
<reference evidence="2" key="1">
    <citation type="submission" date="2023-12" db="EMBL/GenBank/DDBJ databases">
        <title>Genome assembly of Anisodus tanguticus.</title>
        <authorList>
            <person name="Wang Y.-J."/>
        </authorList>
    </citation>
    <scope>NUCLEOTIDE SEQUENCE</scope>
    <source>
        <strain evidence="2">KB-2021</strain>
        <tissue evidence="2">Leaf</tissue>
    </source>
</reference>
<evidence type="ECO:0000256" key="1">
    <source>
        <dbReference type="SAM" id="MobiDB-lite"/>
    </source>
</evidence>
<feature type="region of interest" description="Disordered" evidence="1">
    <location>
        <begin position="63"/>
        <end position="88"/>
    </location>
</feature>
<name>A0AAE1UVJ1_9SOLA</name>
<evidence type="ECO:0000313" key="2">
    <source>
        <dbReference type="EMBL" id="KAK4346403.1"/>
    </source>
</evidence>
<dbReference type="Proteomes" id="UP001291623">
    <property type="component" value="Unassembled WGS sequence"/>
</dbReference>
<accession>A0AAE1UVJ1</accession>
<gene>
    <name evidence="2" type="ORF">RND71_032742</name>
</gene>
<dbReference type="AlphaFoldDB" id="A0AAE1UVJ1"/>
<protein>
    <submittedName>
        <fullName evidence="2">Uncharacterized protein</fullName>
    </submittedName>
</protein>
<keyword evidence="3" id="KW-1185">Reference proteome</keyword>
<comment type="caution">
    <text evidence="2">The sequence shown here is derived from an EMBL/GenBank/DDBJ whole genome shotgun (WGS) entry which is preliminary data.</text>
</comment>
<sequence length="88" mass="10261">MDIRRYGVNRALHIQDATEKACDNKLLSWVPEQRGKEERRGRRGVVTGEMGSRWWLGGCGAAEERGTERDVRERDVREKRGVRDKYKS</sequence>
<proteinExistence type="predicted"/>
<organism evidence="2 3">
    <name type="scientific">Anisodus tanguticus</name>
    <dbReference type="NCBI Taxonomy" id="243964"/>
    <lineage>
        <taxon>Eukaryota</taxon>
        <taxon>Viridiplantae</taxon>
        <taxon>Streptophyta</taxon>
        <taxon>Embryophyta</taxon>
        <taxon>Tracheophyta</taxon>
        <taxon>Spermatophyta</taxon>
        <taxon>Magnoliopsida</taxon>
        <taxon>eudicotyledons</taxon>
        <taxon>Gunneridae</taxon>
        <taxon>Pentapetalae</taxon>
        <taxon>asterids</taxon>
        <taxon>lamiids</taxon>
        <taxon>Solanales</taxon>
        <taxon>Solanaceae</taxon>
        <taxon>Solanoideae</taxon>
        <taxon>Hyoscyameae</taxon>
        <taxon>Anisodus</taxon>
    </lineage>
</organism>